<accession>A0ABU3NPU3</accession>
<organism evidence="3 4">
    <name type="scientific">Thermanaerothrix solaris</name>
    <dbReference type="NCBI Taxonomy" id="3058434"/>
    <lineage>
        <taxon>Bacteria</taxon>
        <taxon>Bacillati</taxon>
        <taxon>Chloroflexota</taxon>
        <taxon>Anaerolineae</taxon>
        <taxon>Anaerolineales</taxon>
        <taxon>Anaerolineaceae</taxon>
        <taxon>Thermanaerothrix</taxon>
    </lineage>
</organism>
<proteinExistence type="predicted"/>
<protein>
    <submittedName>
        <fullName evidence="3">Type II CAAX endopeptidase family protein</fullName>
    </submittedName>
</protein>
<feature type="transmembrane region" description="Helical" evidence="1">
    <location>
        <begin position="183"/>
        <end position="203"/>
    </location>
</feature>
<comment type="caution">
    <text evidence="3">The sequence shown here is derived from an EMBL/GenBank/DDBJ whole genome shotgun (WGS) entry which is preliminary data.</text>
</comment>
<gene>
    <name evidence="3" type="ORF">QYE77_07120</name>
</gene>
<feature type="transmembrane region" description="Helical" evidence="1">
    <location>
        <begin position="156"/>
        <end position="177"/>
    </location>
</feature>
<keyword evidence="1" id="KW-0812">Transmembrane</keyword>
<keyword evidence="1" id="KW-0472">Membrane</keyword>
<keyword evidence="1" id="KW-1133">Transmembrane helix</keyword>
<feature type="transmembrane region" description="Helical" evidence="1">
    <location>
        <begin position="233"/>
        <end position="253"/>
    </location>
</feature>
<dbReference type="Pfam" id="PF02517">
    <property type="entry name" value="Rce1-like"/>
    <property type="match status" value="1"/>
</dbReference>
<keyword evidence="4" id="KW-1185">Reference proteome</keyword>
<evidence type="ECO:0000259" key="2">
    <source>
        <dbReference type="Pfam" id="PF02517"/>
    </source>
</evidence>
<evidence type="ECO:0000313" key="4">
    <source>
        <dbReference type="Proteomes" id="UP001254165"/>
    </source>
</evidence>
<dbReference type="InterPro" id="IPR003675">
    <property type="entry name" value="Rce1/LyrA-like_dom"/>
</dbReference>
<feature type="transmembrane region" description="Helical" evidence="1">
    <location>
        <begin position="82"/>
        <end position="99"/>
    </location>
</feature>
<evidence type="ECO:0000313" key="3">
    <source>
        <dbReference type="EMBL" id="MDT8898037.1"/>
    </source>
</evidence>
<dbReference type="RefSeq" id="WP_315624684.1">
    <property type="nucleotide sequence ID" value="NZ_JAUHMF010000001.1"/>
</dbReference>
<dbReference type="Proteomes" id="UP001254165">
    <property type="component" value="Unassembled WGS sequence"/>
</dbReference>
<dbReference type="PANTHER" id="PTHR35797">
    <property type="entry name" value="PROTEASE-RELATED"/>
    <property type="match status" value="1"/>
</dbReference>
<name>A0ABU3NPU3_9CHLR</name>
<reference evidence="3 4" key="1">
    <citation type="submission" date="2023-07" db="EMBL/GenBank/DDBJ databases">
        <title>Novel species of Thermanaerothrix with wide hydrolytic capabilities.</title>
        <authorList>
            <person name="Zayulina K.S."/>
            <person name="Podosokorskaya O.A."/>
            <person name="Elcheninov A.G."/>
        </authorList>
    </citation>
    <scope>NUCLEOTIDE SEQUENCE [LARGE SCALE GENOMIC DNA]</scope>
    <source>
        <strain evidence="3 4">4228-RoL</strain>
    </source>
</reference>
<dbReference type="EMBL" id="JAUHMF010000001">
    <property type="protein sequence ID" value="MDT8898037.1"/>
    <property type="molecule type" value="Genomic_DNA"/>
</dbReference>
<evidence type="ECO:0000256" key="1">
    <source>
        <dbReference type="SAM" id="Phobius"/>
    </source>
</evidence>
<sequence>MIKRHPLLTFYLLAFGLAWLGWLPQVLGARGIVPFNQPYLQGLLILPGIAPALAALLVAWATQGGTGVQRLFRPLLRWRVGWLWYGVAIATPLGLLLLAKGVTVLLGLPGAATESTQEGVSLVVTALITSILANPWEEVGWRGFALPHWQQRFTALTASLILGGLWGLWHVPLFFWVGNPMATYPFGLWFLSLLALTVLYTWLYNATAGNLFVVTLFHVGLNTFGAAVQGISWLSLVLVYGLVALILLVRFGPTHLSPQPRIKAG</sequence>
<dbReference type="InterPro" id="IPR042150">
    <property type="entry name" value="MmRce1-like"/>
</dbReference>
<feature type="transmembrane region" description="Helical" evidence="1">
    <location>
        <begin position="38"/>
        <end position="61"/>
    </location>
</feature>
<dbReference type="PANTHER" id="PTHR35797:SF1">
    <property type="entry name" value="PROTEASE"/>
    <property type="match status" value="1"/>
</dbReference>
<feature type="domain" description="CAAX prenyl protease 2/Lysostaphin resistance protein A-like" evidence="2">
    <location>
        <begin position="121"/>
        <end position="223"/>
    </location>
</feature>